<feature type="domain" description="Tyr recombinase" evidence="12">
    <location>
        <begin position="105"/>
        <end position="293"/>
    </location>
</feature>
<dbReference type="GO" id="GO:0007059">
    <property type="term" value="P:chromosome segregation"/>
    <property type="evidence" value="ECO:0007669"/>
    <property type="project" value="UniProtKB-KW"/>
</dbReference>
<dbReference type="GO" id="GO:0006310">
    <property type="term" value="P:DNA recombination"/>
    <property type="evidence" value="ECO:0007669"/>
    <property type="project" value="UniProtKB-KW"/>
</dbReference>
<dbReference type="InterPro" id="IPR013762">
    <property type="entry name" value="Integrase-like_cat_sf"/>
</dbReference>
<name>A0A1M5QQU7_9FIRM</name>
<dbReference type="CDD" id="cd00397">
    <property type="entry name" value="DNA_BRE_C"/>
    <property type="match status" value="1"/>
</dbReference>
<keyword evidence="4" id="KW-0963">Cytoplasm</keyword>
<evidence type="ECO:0000256" key="9">
    <source>
        <dbReference type="ARBA" id="ARBA00023172"/>
    </source>
</evidence>
<reference evidence="15" key="1">
    <citation type="submission" date="2016-11" db="EMBL/GenBank/DDBJ databases">
        <authorList>
            <person name="Varghese N."/>
            <person name="Submissions S."/>
        </authorList>
    </citation>
    <scope>NUCLEOTIDE SEQUENCE [LARGE SCALE GENOMIC DNA]</scope>
    <source>
        <strain evidence="15">DSM 15449</strain>
    </source>
</reference>
<evidence type="ECO:0000313" key="14">
    <source>
        <dbReference type="EMBL" id="SHH16442.1"/>
    </source>
</evidence>
<dbReference type="Pfam" id="PF00589">
    <property type="entry name" value="Phage_integrase"/>
    <property type="match status" value="1"/>
</dbReference>
<evidence type="ECO:0000259" key="12">
    <source>
        <dbReference type="PROSITE" id="PS51898"/>
    </source>
</evidence>
<comment type="function">
    <text evidence="1">Site-specific tyrosine recombinase, which acts by catalyzing the cutting and rejoining of the recombining DNA molecules.</text>
</comment>
<protein>
    <submittedName>
        <fullName evidence="14">Phage integrase, N-terminal SAM-like domain</fullName>
    </submittedName>
</protein>
<evidence type="ECO:0000256" key="10">
    <source>
        <dbReference type="ARBA" id="ARBA00023306"/>
    </source>
</evidence>
<evidence type="ECO:0000313" key="15">
    <source>
        <dbReference type="Proteomes" id="UP000183954"/>
    </source>
</evidence>
<dbReference type="AlphaFoldDB" id="A0A1M5QQU7"/>
<evidence type="ECO:0000259" key="13">
    <source>
        <dbReference type="PROSITE" id="PS51900"/>
    </source>
</evidence>
<dbReference type="GO" id="GO:0003677">
    <property type="term" value="F:DNA binding"/>
    <property type="evidence" value="ECO:0007669"/>
    <property type="project" value="UniProtKB-UniRule"/>
</dbReference>
<evidence type="ECO:0000256" key="2">
    <source>
        <dbReference type="ARBA" id="ARBA00004496"/>
    </source>
</evidence>
<evidence type="ECO:0000256" key="6">
    <source>
        <dbReference type="ARBA" id="ARBA00022829"/>
    </source>
</evidence>
<feature type="domain" description="Core-binding (CB)" evidence="13">
    <location>
        <begin position="1"/>
        <end position="82"/>
    </location>
</feature>
<evidence type="ECO:0000256" key="3">
    <source>
        <dbReference type="ARBA" id="ARBA00008857"/>
    </source>
</evidence>
<dbReference type="PANTHER" id="PTHR30349">
    <property type="entry name" value="PHAGE INTEGRASE-RELATED"/>
    <property type="match status" value="1"/>
</dbReference>
<dbReference type="Gene3D" id="1.10.443.10">
    <property type="entry name" value="Intergrase catalytic core"/>
    <property type="match status" value="1"/>
</dbReference>
<proteinExistence type="inferred from homology"/>
<dbReference type="STRING" id="1121420.SAMN02746098_00337"/>
<evidence type="ECO:0000256" key="4">
    <source>
        <dbReference type="ARBA" id="ARBA00022490"/>
    </source>
</evidence>
<dbReference type="OrthoDB" id="9771888at2"/>
<keyword evidence="5" id="KW-0132">Cell division</keyword>
<keyword evidence="8 11" id="KW-0238">DNA-binding</keyword>
<dbReference type="InterPro" id="IPR050090">
    <property type="entry name" value="Tyrosine_recombinase_XerCD"/>
</dbReference>
<dbReference type="SUPFAM" id="SSF56349">
    <property type="entry name" value="DNA breaking-rejoining enzymes"/>
    <property type="match status" value="1"/>
</dbReference>
<sequence length="293" mass="34065">MLANFVEFLKSQNKSLNTQKGYQRAVKDYFDWFCEAYDKEPIGIIKQNVEDYRSFLQTSMHQAASTINYKLSCLKKYNEFLVKGGAQKDIVITNNMMIKIRQSLVSPTVISQKDIIQLRQVILEHGIKRDYALFNLLAYTGARISEALGVRLTDCDNICQTKVLIIKQFRETIELEIMNSKFNKQRRVFLNDTVISSLNDYIANERNKYKYSTGSEFLFVSNKNPNLDRITVNRMWQKYCSIGKLPNITPRQVRHFFISNAIMERGYTPAQVSIMMGHSNIHSMLRYTSVAKE</sequence>
<dbReference type="RefSeq" id="WP_073027358.1">
    <property type="nucleotide sequence ID" value="NZ_FQXJ01000003.1"/>
</dbReference>
<accession>A0A1M5QQU7</accession>
<dbReference type="InterPro" id="IPR002104">
    <property type="entry name" value="Integrase_catalytic"/>
</dbReference>
<dbReference type="Pfam" id="PF02899">
    <property type="entry name" value="Phage_int_SAM_1"/>
    <property type="match status" value="1"/>
</dbReference>
<dbReference type="InterPro" id="IPR004107">
    <property type="entry name" value="Integrase_SAM-like_N"/>
</dbReference>
<keyword evidence="9" id="KW-0233">DNA recombination</keyword>
<keyword evidence="15" id="KW-1185">Reference proteome</keyword>
<dbReference type="Gene3D" id="1.10.150.130">
    <property type="match status" value="1"/>
</dbReference>
<evidence type="ECO:0000256" key="8">
    <source>
        <dbReference type="ARBA" id="ARBA00023125"/>
    </source>
</evidence>
<dbReference type="InterPro" id="IPR011010">
    <property type="entry name" value="DNA_brk_join_enz"/>
</dbReference>
<keyword evidence="6" id="KW-0159">Chromosome partition</keyword>
<dbReference type="Proteomes" id="UP000183954">
    <property type="component" value="Unassembled WGS sequence"/>
</dbReference>
<dbReference type="EMBL" id="FQXJ01000003">
    <property type="protein sequence ID" value="SHH16442.1"/>
    <property type="molecule type" value="Genomic_DNA"/>
</dbReference>
<keyword evidence="10" id="KW-0131">Cell cycle</keyword>
<keyword evidence="7" id="KW-0229">DNA integration</keyword>
<dbReference type="PANTHER" id="PTHR30349:SF77">
    <property type="entry name" value="TYROSINE RECOMBINASE XERC"/>
    <property type="match status" value="1"/>
</dbReference>
<dbReference type="PROSITE" id="PS51898">
    <property type="entry name" value="TYR_RECOMBINASE"/>
    <property type="match status" value="1"/>
</dbReference>
<organism evidence="14 15">
    <name type="scientific">Desulfosporosinus lacus DSM 15449</name>
    <dbReference type="NCBI Taxonomy" id="1121420"/>
    <lineage>
        <taxon>Bacteria</taxon>
        <taxon>Bacillati</taxon>
        <taxon>Bacillota</taxon>
        <taxon>Clostridia</taxon>
        <taxon>Eubacteriales</taxon>
        <taxon>Desulfitobacteriaceae</taxon>
        <taxon>Desulfosporosinus</taxon>
    </lineage>
</organism>
<dbReference type="GO" id="GO:0005737">
    <property type="term" value="C:cytoplasm"/>
    <property type="evidence" value="ECO:0007669"/>
    <property type="project" value="UniProtKB-SubCell"/>
</dbReference>
<comment type="subcellular location">
    <subcellularLocation>
        <location evidence="2">Cytoplasm</location>
    </subcellularLocation>
</comment>
<evidence type="ECO:0000256" key="5">
    <source>
        <dbReference type="ARBA" id="ARBA00022618"/>
    </source>
</evidence>
<evidence type="ECO:0000256" key="1">
    <source>
        <dbReference type="ARBA" id="ARBA00003283"/>
    </source>
</evidence>
<dbReference type="InterPro" id="IPR010998">
    <property type="entry name" value="Integrase_recombinase_N"/>
</dbReference>
<evidence type="ECO:0000256" key="11">
    <source>
        <dbReference type="PROSITE-ProRule" id="PRU01248"/>
    </source>
</evidence>
<comment type="similarity">
    <text evidence="3">Belongs to the 'phage' integrase family.</text>
</comment>
<dbReference type="PROSITE" id="PS51900">
    <property type="entry name" value="CB"/>
    <property type="match status" value="1"/>
</dbReference>
<dbReference type="GO" id="GO:0015074">
    <property type="term" value="P:DNA integration"/>
    <property type="evidence" value="ECO:0007669"/>
    <property type="project" value="UniProtKB-KW"/>
</dbReference>
<gene>
    <name evidence="14" type="ORF">SAMN02746098_00337</name>
</gene>
<dbReference type="GO" id="GO:0051301">
    <property type="term" value="P:cell division"/>
    <property type="evidence" value="ECO:0007669"/>
    <property type="project" value="UniProtKB-KW"/>
</dbReference>
<evidence type="ECO:0000256" key="7">
    <source>
        <dbReference type="ARBA" id="ARBA00022908"/>
    </source>
</evidence>
<dbReference type="InterPro" id="IPR044068">
    <property type="entry name" value="CB"/>
</dbReference>